<evidence type="ECO:0008006" key="3">
    <source>
        <dbReference type="Google" id="ProtNLM"/>
    </source>
</evidence>
<evidence type="ECO:0000313" key="2">
    <source>
        <dbReference type="Proteomes" id="UP000299102"/>
    </source>
</evidence>
<organism evidence="1 2">
    <name type="scientific">Eumeta variegata</name>
    <name type="common">Bagworm moth</name>
    <name type="synonym">Eumeta japonica</name>
    <dbReference type="NCBI Taxonomy" id="151549"/>
    <lineage>
        <taxon>Eukaryota</taxon>
        <taxon>Metazoa</taxon>
        <taxon>Ecdysozoa</taxon>
        <taxon>Arthropoda</taxon>
        <taxon>Hexapoda</taxon>
        <taxon>Insecta</taxon>
        <taxon>Pterygota</taxon>
        <taxon>Neoptera</taxon>
        <taxon>Endopterygota</taxon>
        <taxon>Lepidoptera</taxon>
        <taxon>Glossata</taxon>
        <taxon>Ditrysia</taxon>
        <taxon>Tineoidea</taxon>
        <taxon>Psychidae</taxon>
        <taxon>Oiketicinae</taxon>
        <taxon>Eumeta</taxon>
    </lineage>
</organism>
<dbReference type="OrthoDB" id="6853364at2759"/>
<dbReference type="Gene3D" id="3.15.10.30">
    <property type="entry name" value="Haemolymph juvenile hormone binding protein"/>
    <property type="match status" value="1"/>
</dbReference>
<dbReference type="SMART" id="SM00700">
    <property type="entry name" value="JHBP"/>
    <property type="match status" value="1"/>
</dbReference>
<dbReference type="InterPro" id="IPR038606">
    <property type="entry name" value="To_sf"/>
</dbReference>
<proteinExistence type="predicted"/>
<dbReference type="AlphaFoldDB" id="A0A4C1Y5N7"/>
<dbReference type="EMBL" id="BGZK01001055">
    <property type="protein sequence ID" value="GBP69867.1"/>
    <property type="molecule type" value="Genomic_DNA"/>
</dbReference>
<dbReference type="InterPro" id="IPR010562">
    <property type="entry name" value="Haemolymph_juvenile_hormone-bd"/>
</dbReference>
<dbReference type="PANTHER" id="PTHR11008:SF41">
    <property type="entry name" value="RE70318P"/>
    <property type="match status" value="1"/>
</dbReference>
<evidence type="ECO:0000313" key="1">
    <source>
        <dbReference type="EMBL" id="GBP69867.1"/>
    </source>
</evidence>
<name>A0A4C1Y5N7_EUMVA</name>
<dbReference type="Pfam" id="PF06585">
    <property type="entry name" value="JHBP"/>
    <property type="match status" value="1"/>
</dbReference>
<dbReference type="PROSITE" id="PS51257">
    <property type="entry name" value="PROKAR_LIPOPROTEIN"/>
    <property type="match status" value="1"/>
</dbReference>
<accession>A0A4C1Y5N7</accession>
<reference evidence="1 2" key="1">
    <citation type="journal article" date="2019" name="Commun. Biol.">
        <title>The bagworm genome reveals a unique fibroin gene that provides high tensile strength.</title>
        <authorList>
            <person name="Kono N."/>
            <person name="Nakamura H."/>
            <person name="Ohtoshi R."/>
            <person name="Tomita M."/>
            <person name="Numata K."/>
            <person name="Arakawa K."/>
        </authorList>
    </citation>
    <scope>NUCLEOTIDE SEQUENCE [LARGE SCALE GENOMIC DNA]</scope>
</reference>
<dbReference type="PANTHER" id="PTHR11008">
    <property type="entry name" value="PROTEIN TAKEOUT-LIKE PROTEIN"/>
    <property type="match status" value="1"/>
</dbReference>
<gene>
    <name evidence="1" type="ORF">EVAR_49446_1</name>
</gene>
<protein>
    <recommendedName>
        <fullName evidence="3">Protein takeout</fullName>
    </recommendedName>
</protein>
<dbReference type="Proteomes" id="UP000299102">
    <property type="component" value="Unassembled WGS sequence"/>
</dbReference>
<sequence>MRSPSCSQWQTIYACKTHEITKLAIGIWSVNLRERSLGAETVRGLGVQTARLTGAYHGDERKRGITVAARCTLRGTTNTYTCGARHSGTRLKGTPTRSDIVIKTVVELKTVQGSDGKPHWQVGKWRHSFNVQGGANFHFDNLFNGNAVLADAVHQFANSNWRDVMSEVAPPVVRAIVTRVLDAIGAFYDHVPVDELALD</sequence>
<comment type="caution">
    <text evidence="1">The sequence shown here is derived from an EMBL/GenBank/DDBJ whole genome shotgun (WGS) entry which is preliminary data.</text>
</comment>
<keyword evidence="2" id="KW-1185">Reference proteome</keyword>